<keyword evidence="1" id="KW-0812">Transmembrane</keyword>
<keyword evidence="3" id="KW-1185">Reference proteome</keyword>
<evidence type="ECO:0000256" key="1">
    <source>
        <dbReference type="SAM" id="Phobius"/>
    </source>
</evidence>
<comment type="caution">
    <text evidence="2">The sequence shown here is derived from an EMBL/GenBank/DDBJ whole genome shotgun (WGS) entry which is preliminary data.</text>
</comment>
<feature type="transmembrane region" description="Helical" evidence="1">
    <location>
        <begin position="112"/>
        <end position="130"/>
    </location>
</feature>
<gene>
    <name evidence="2" type="ORF">CTI12_AA598640</name>
</gene>
<dbReference type="Proteomes" id="UP000245207">
    <property type="component" value="Unassembled WGS sequence"/>
</dbReference>
<keyword evidence="1" id="KW-0472">Membrane</keyword>
<evidence type="ECO:0000313" key="2">
    <source>
        <dbReference type="EMBL" id="PWA36341.1"/>
    </source>
</evidence>
<accession>A0A2U1KHY3</accession>
<sequence>MAMNLTKVSFNPKPFHVKGLGTKSFPKCVPILACSNNKMDNNNPRGPGLLISIKSKCSCCKPNTPAHESDDDMKIYYVPLPVPPSTSEKALIHDKKDSELVKPLISNRSARALIKVAFFVGVLLCLSVFGRGVKFGPFKLTVLSLEKFK</sequence>
<proteinExistence type="predicted"/>
<evidence type="ECO:0000313" key="3">
    <source>
        <dbReference type="Proteomes" id="UP000245207"/>
    </source>
</evidence>
<dbReference type="AlphaFoldDB" id="A0A2U1KHY3"/>
<reference evidence="2 3" key="1">
    <citation type="journal article" date="2018" name="Mol. Plant">
        <title>The genome of Artemisia annua provides insight into the evolution of Asteraceae family and artemisinin biosynthesis.</title>
        <authorList>
            <person name="Shen Q."/>
            <person name="Zhang L."/>
            <person name="Liao Z."/>
            <person name="Wang S."/>
            <person name="Yan T."/>
            <person name="Shi P."/>
            <person name="Liu M."/>
            <person name="Fu X."/>
            <person name="Pan Q."/>
            <person name="Wang Y."/>
            <person name="Lv Z."/>
            <person name="Lu X."/>
            <person name="Zhang F."/>
            <person name="Jiang W."/>
            <person name="Ma Y."/>
            <person name="Chen M."/>
            <person name="Hao X."/>
            <person name="Li L."/>
            <person name="Tang Y."/>
            <person name="Lv G."/>
            <person name="Zhou Y."/>
            <person name="Sun X."/>
            <person name="Brodelius P.E."/>
            <person name="Rose J.K.C."/>
            <person name="Tang K."/>
        </authorList>
    </citation>
    <scope>NUCLEOTIDE SEQUENCE [LARGE SCALE GENOMIC DNA]</scope>
    <source>
        <strain evidence="3">cv. Huhao1</strain>
        <tissue evidence="2">Leaf</tissue>
    </source>
</reference>
<name>A0A2U1KHY3_ARTAN</name>
<organism evidence="2 3">
    <name type="scientific">Artemisia annua</name>
    <name type="common">Sweet wormwood</name>
    <dbReference type="NCBI Taxonomy" id="35608"/>
    <lineage>
        <taxon>Eukaryota</taxon>
        <taxon>Viridiplantae</taxon>
        <taxon>Streptophyta</taxon>
        <taxon>Embryophyta</taxon>
        <taxon>Tracheophyta</taxon>
        <taxon>Spermatophyta</taxon>
        <taxon>Magnoliopsida</taxon>
        <taxon>eudicotyledons</taxon>
        <taxon>Gunneridae</taxon>
        <taxon>Pentapetalae</taxon>
        <taxon>asterids</taxon>
        <taxon>campanulids</taxon>
        <taxon>Asterales</taxon>
        <taxon>Asteraceae</taxon>
        <taxon>Asteroideae</taxon>
        <taxon>Anthemideae</taxon>
        <taxon>Artemisiinae</taxon>
        <taxon>Artemisia</taxon>
    </lineage>
</organism>
<dbReference type="EMBL" id="PKPP01018331">
    <property type="protein sequence ID" value="PWA36341.1"/>
    <property type="molecule type" value="Genomic_DNA"/>
</dbReference>
<protein>
    <submittedName>
        <fullName evidence="2">Uncharacterized protein</fullName>
    </submittedName>
</protein>
<keyword evidence="1" id="KW-1133">Transmembrane helix</keyword>